<dbReference type="InterPro" id="IPR036736">
    <property type="entry name" value="ACP-like_sf"/>
</dbReference>
<reference evidence="2 3" key="1">
    <citation type="submission" date="2023-03" db="EMBL/GenBank/DDBJ databases">
        <title>Draft genome sequence of Streptomyces sp. RB6PN23 isolated from peat swamp forest in Thailand.</title>
        <authorList>
            <person name="Klaysubun C."/>
            <person name="Duangmal K."/>
        </authorList>
    </citation>
    <scope>NUCLEOTIDE SEQUENCE [LARGE SCALE GENOMIC DNA]</scope>
    <source>
        <strain evidence="2 3">RB6PN23</strain>
    </source>
</reference>
<dbReference type="InterPro" id="IPR009081">
    <property type="entry name" value="PP-bd_ACP"/>
</dbReference>
<dbReference type="Pfam" id="PF00550">
    <property type="entry name" value="PP-binding"/>
    <property type="match status" value="1"/>
</dbReference>
<dbReference type="PROSITE" id="PS50075">
    <property type="entry name" value="CARRIER"/>
    <property type="match status" value="1"/>
</dbReference>
<dbReference type="Proteomes" id="UP001216579">
    <property type="component" value="Unassembled WGS sequence"/>
</dbReference>
<name>A0ABT5ZUI1_9ACTN</name>
<evidence type="ECO:0000259" key="1">
    <source>
        <dbReference type="PROSITE" id="PS50075"/>
    </source>
</evidence>
<proteinExistence type="predicted"/>
<organism evidence="2 3">
    <name type="scientific">Streptomyces silvisoli</name>
    <dbReference type="NCBI Taxonomy" id="3034235"/>
    <lineage>
        <taxon>Bacteria</taxon>
        <taxon>Bacillati</taxon>
        <taxon>Actinomycetota</taxon>
        <taxon>Actinomycetes</taxon>
        <taxon>Kitasatosporales</taxon>
        <taxon>Streptomycetaceae</taxon>
        <taxon>Streptomyces</taxon>
    </lineage>
</organism>
<dbReference type="EMBL" id="JARJBC010000019">
    <property type="protein sequence ID" value="MDF3292673.1"/>
    <property type="molecule type" value="Genomic_DNA"/>
</dbReference>
<dbReference type="RefSeq" id="WP_276095724.1">
    <property type="nucleotide sequence ID" value="NZ_JARJBC010000019.1"/>
</dbReference>
<comment type="caution">
    <text evidence="2">The sequence shown here is derived from an EMBL/GenBank/DDBJ whole genome shotgun (WGS) entry which is preliminary data.</text>
</comment>
<evidence type="ECO:0000313" key="2">
    <source>
        <dbReference type="EMBL" id="MDF3292673.1"/>
    </source>
</evidence>
<protein>
    <submittedName>
        <fullName evidence="2">Acyl carrier protein</fullName>
    </submittedName>
</protein>
<feature type="domain" description="Carrier" evidence="1">
    <location>
        <begin position="4"/>
        <end position="84"/>
    </location>
</feature>
<dbReference type="SUPFAM" id="SSF47336">
    <property type="entry name" value="ACP-like"/>
    <property type="match status" value="1"/>
</dbReference>
<gene>
    <name evidence="2" type="ORF">P3G67_26285</name>
</gene>
<dbReference type="Gene3D" id="1.10.1200.10">
    <property type="entry name" value="ACP-like"/>
    <property type="match status" value="1"/>
</dbReference>
<evidence type="ECO:0000313" key="3">
    <source>
        <dbReference type="Proteomes" id="UP001216579"/>
    </source>
</evidence>
<sequence>MTQDVRNIQDRDLINVLEQVLATDLPDATGETKLFEELSLDSTAVLEVLMAIEEELGVSFDPDSLEPEHLISVSALTEFIRSQS</sequence>
<keyword evidence="3" id="KW-1185">Reference proteome</keyword>
<accession>A0ABT5ZUI1</accession>